<accession>A0A937UVV9</accession>
<gene>
    <name evidence="2" type="ORF">I7412_37300</name>
</gene>
<comment type="caution">
    <text evidence="2">The sequence shown here is derived from an EMBL/GenBank/DDBJ whole genome shotgun (WGS) entry which is preliminary data.</text>
</comment>
<feature type="compositionally biased region" description="Acidic residues" evidence="1">
    <location>
        <begin position="399"/>
        <end position="421"/>
    </location>
</feature>
<feature type="region of interest" description="Disordered" evidence="1">
    <location>
        <begin position="370"/>
        <end position="434"/>
    </location>
</feature>
<name>A0A937UVV9_9ACTN</name>
<dbReference type="GO" id="GO:0008237">
    <property type="term" value="F:metallopeptidase activity"/>
    <property type="evidence" value="ECO:0007669"/>
    <property type="project" value="InterPro"/>
</dbReference>
<evidence type="ECO:0000313" key="3">
    <source>
        <dbReference type="Proteomes" id="UP000604475"/>
    </source>
</evidence>
<dbReference type="InterPro" id="IPR024079">
    <property type="entry name" value="MetalloPept_cat_dom_sf"/>
</dbReference>
<dbReference type="Proteomes" id="UP000604475">
    <property type="component" value="Unassembled WGS sequence"/>
</dbReference>
<sequence>MTAQPAAAGTPVPVTISFTKLIQIGQGIDDIPLIDGPIGDFYARVSINGGPWQDTYANRFDFGFSVGTGTVAGPGGTYKLTPPKSWTITQTVDSALGSVPVAIEIWDDDDIIDDQQADVSPTESSTLALTVNLADGKWSGDVAWPGCAEGSGGRAVRLCFAASTLSASGDADGDALFDSWETYGYHGYDSAGNVYVDLPALGANPLRKDVFVEVDCLVAASHSHCPDQSALTDVVRAFAAAPVSNPGDGTTGIQLHLDTGPLYGPGSVQINGSGGVRGSIGNLGGGGSQIPEAGNEIIDWDGTNGWPGTDFHQLKGANFSYSQREDIFRYAIFGHQTNSRAQANDCTSGWAEDIKGNDFMVTLGGGRNLDSDSAPEIPCWTPTASNGIDDDGDGRTDEDPWNDVDEPDDNDCAGDTDGDGDPCDRGDLGVDEDSGFSVGNAAEQAGTFMHELGHTLGLKHGGGDDVNRKPNYPSVMNYAFQRCLVFRSGPLATVQLPGGCDYSRIVVNLDENSLDECAGLGPALDLTKNWDQSVDASMMETLQGATCPPPNNTNLSLDINNDDDGDGTDDNKITPLNGFEDWNNLFFDFQGLPNLADAGPIHPVQYEADPAVIEAAERQMSGFTVAAAPTTLDLTALSASSFSLSGVNGWLNARVTHTRQLAPGRYTVHTPGSAAVPFTVNSIGRVDFDPQISYLSGRGTTTLAVQGLPVTVDATSLTAQ</sequence>
<dbReference type="AlphaFoldDB" id="A0A937UVV9"/>
<organism evidence="2 3">
    <name type="scientific">Frankia nepalensis</name>
    <dbReference type="NCBI Taxonomy" id="1836974"/>
    <lineage>
        <taxon>Bacteria</taxon>
        <taxon>Bacillati</taxon>
        <taxon>Actinomycetota</taxon>
        <taxon>Actinomycetes</taxon>
        <taxon>Frankiales</taxon>
        <taxon>Frankiaceae</taxon>
        <taxon>Frankia</taxon>
    </lineage>
</organism>
<evidence type="ECO:0000313" key="2">
    <source>
        <dbReference type="EMBL" id="MBL7632716.1"/>
    </source>
</evidence>
<reference evidence="2" key="1">
    <citation type="submission" date="2020-12" db="EMBL/GenBank/DDBJ databases">
        <title>Genomic characterization of non-nitrogen-fixing Frankia strains.</title>
        <authorList>
            <person name="Carlos-Shanley C."/>
            <person name="Guerra T."/>
            <person name="Hahn D."/>
        </authorList>
    </citation>
    <scope>NUCLEOTIDE SEQUENCE</scope>
    <source>
        <strain evidence="2">CN6</strain>
    </source>
</reference>
<dbReference type="Gene3D" id="3.40.390.10">
    <property type="entry name" value="Collagenase (Catalytic Domain)"/>
    <property type="match status" value="1"/>
</dbReference>
<keyword evidence="3" id="KW-1185">Reference proteome</keyword>
<dbReference type="EMBL" id="JAEACQ010000347">
    <property type="protein sequence ID" value="MBL7632716.1"/>
    <property type="molecule type" value="Genomic_DNA"/>
</dbReference>
<proteinExistence type="predicted"/>
<dbReference type="RefSeq" id="WP_203031870.1">
    <property type="nucleotide sequence ID" value="NZ_JAEACQ010000347.1"/>
</dbReference>
<evidence type="ECO:0000256" key="1">
    <source>
        <dbReference type="SAM" id="MobiDB-lite"/>
    </source>
</evidence>
<dbReference type="SUPFAM" id="SSF55486">
    <property type="entry name" value="Metalloproteases ('zincins'), catalytic domain"/>
    <property type="match status" value="1"/>
</dbReference>
<feature type="non-terminal residue" evidence="2">
    <location>
        <position position="720"/>
    </location>
</feature>
<protein>
    <submittedName>
        <fullName evidence="2">Uncharacterized protein</fullName>
    </submittedName>
</protein>